<comment type="caution">
    <text evidence="16">The sequence shown here is derived from an EMBL/GenBank/DDBJ whole genome shotgun (WGS) entry which is preliminary data.</text>
</comment>
<evidence type="ECO:0000256" key="6">
    <source>
        <dbReference type="ARBA" id="ARBA00022989"/>
    </source>
</evidence>
<dbReference type="GO" id="GO:0046933">
    <property type="term" value="F:proton-transporting ATP synthase activity, rotational mechanism"/>
    <property type="evidence" value="ECO:0007669"/>
    <property type="project" value="UniProtKB-UniRule"/>
</dbReference>
<feature type="transmembrane region" description="Helical" evidence="13">
    <location>
        <begin position="12"/>
        <end position="32"/>
    </location>
</feature>
<evidence type="ECO:0000256" key="12">
    <source>
        <dbReference type="ARBA" id="ARBA00037847"/>
    </source>
</evidence>
<keyword evidence="5 13" id="KW-0375">Hydrogen ion transport</keyword>
<keyword evidence="13" id="KW-1003">Cell membrane</keyword>
<evidence type="ECO:0000256" key="2">
    <source>
        <dbReference type="ARBA" id="ARBA00022448"/>
    </source>
</evidence>
<accession>A0A916W4M6</accession>
<dbReference type="GO" id="GO:0005886">
    <property type="term" value="C:plasma membrane"/>
    <property type="evidence" value="ECO:0007669"/>
    <property type="project" value="UniProtKB-SubCell"/>
</dbReference>
<protein>
    <recommendedName>
        <fullName evidence="13">ATP synthase subunit b</fullName>
    </recommendedName>
    <alternativeName>
        <fullName evidence="13">ATP synthase F(0) sector subunit b</fullName>
    </alternativeName>
    <alternativeName>
        <fullName evidence="13">ATPase subunit I</fullName>
    </alternativeName>
    <alternativeName>
        <fullName evidence="13">F-type ATPase subunit b</fullName>
        <shortName evidence="13">F-ATPase subunit b</shortName>
    </alternativeName>
</protein>
<reference evidence="16" key="1">
    <citation type="journal article" date="2014" name="Int. J. Syst. Evol. Microbiol.">
        <title>Complete genome sequence of Corynebacterium casei LMG S-19264T (=DSM 44701T), isolated from a smear-ripened cheese.</title>
        <authorList>
            <consortium name="US DOE Joint Genome Institute (JGI-PGF)"/>
            <person name="Walter F."/>
            <person name="Albersmeier A."/>
            <person name="Kalinowski J."/>
            <person name="Ruckert C."/>
        </authorList>
    </citation>
    <scope>NUCLEOTIDE SEQUENCE</scope>
    <source>
        <strain evidence="16">CGMCC 1.15447</strain>
    </source>
</reference>
<dbReference type="Proteomes" id="UP000648801">
    <property type="component" value="Unassembled WGS sequence"/>
</dbReference>
<dbReference type="CDD" id="cd06503">
    <property type="entry name" value="ATP-synt_Fo_b"/>
    <property type="match status" value="1"/>
</dbReference>
<evidence type="ECO:0000256" key="9">
    <source>
        <dbReference type="ARBA" id="ARBA00023310"/>
    </source>
</evidence>
<name>A0A916W4M6_9BACT</name>
<comment type="function">
    <text evidence="10 13">F(1)F(0) ATP synthase produces ATP from ADP in the presence of a proton or sodium gradient. F-type ATPases consist of two structural domains, F(1) containing the extramembraneous catalytic core and F(0) containing the membrane proton channel, linked together by a central stalk and a peripheral stalk. During catalysis, ATP synthesis in the catalytic domain of F(1) is coupled via a rotary mechanism of the central stalk subunits to proton translocation.</text>
</comment>
<keyword evidence="8 13" id="KW-0472">Membrane</keyword>
<evidence type="ECO:0000256" key="1">
    <source>
        <dbReference type="ARBA" id="ARBA00005513"/>
    </source>
</evidence>
<dbReference type="InterPro" id="IPR050059">
    <property type="entry name" value="ATP_synthase_B_chain"/>
</dbReference>
<keyword evidence="15" id="KW-0175">Coiled coil</keyword>
<evidence type="ECO:0000256" key="10">
    <source>
        <dbReference type="ARBA" id="ARBA00025198"/>
    </source>
</evidence>
<dbReference type="PANTHER" id="PTHR33445">
    <property type="entry name" value="ATP SYNTHASE SUBUNIT B', CHLOROPLASTIC"/>
    <property type="match status" value="1"/>
</dbReference>
<dbReference type="HAMAP" id="MF_01398">
    <property type="entry name" value="ATP_synth_b_bprime"/>
    <property type="match status" value="1"/>
</dbReference>
<dbReference type="AlphaFoldDB" id="A0A916W4M6"/>
<keyword evidence="6 13" id="KW-1133">Transmembrane helix</keyword>
<evidence type="ECO:0000256" key="8">
    <source>
        <dbReference type="ARBA" id="ARBA00023136"/>
    </source>
</evidence>
<evidence type="ECO:0000256" key="11">
    <source>
        <dbReference type="ARBA" id="ARBA00025614"/>
    </source>
</evidence>
<keyword evidence="9 13" id="KW-0066">ATP synthesis</keyword>
<keyword evidence="2 13" id="KW-0813">Transport</keyword>
<reference evidence="16" key="2">
    <citation type="submission" date="2020-09" db="EMBL/GenBank/DDBJ databases">
        <authorList>
            <person name="Sun Q."/>
            <person name="Zhou Y."/>
        </authorList>
    </citation>
    <scope>NUCLEOTIDE SEQUENCE</scope>
    <source>
        <strain evidence="16">CGMCC 1.15447</strain>
    </source>
</reference>
<evidence type="ECO:0000256" key="7">
    <source>
        <dbReference type="ARBA" id="ARBA00023065"/>
    </source>
</evidence>
<evidence type="ECO:0000256" key="3">
    <source>
        <dbReference type="ARBA" id="ARBA00022547"/>
    </source>
</evidence>
<dbReference type="PANTHER" id="PTHR33445:SF2">
    <property type="entry name" value="ATP SYNTHASE SUBUNIT B', CHLOROPLASTIC"/>
    <property type="match status" value="1"/>
</dbReference>
<dbReference type="RefSeq" id="WP_188758872.1">
    <property type="nucleotide sequence ID" value="NZ_BMJB01000001.1"/>
</dbReference>
<keyword evidence="4 13" id="KW-0812">Transmembrane</keyword>
<dbReference type="GO" id="GO:0046961">
    <property type="term" value="F:proton-transporting ATPase activity, rotational mechanism"/>
    <property type="evidence" value="ECO:0007669"/>
    <property type="project" value="TreeGrafter"/>
</dbReference>
<sequence>MDEILHQLGELVLGSVPTIVLFVLLTAAYSVLVRRPLDRVLAERRARTLGAVEQARGAMATAEAETSAYEEKLRNAKREIFESRERRRKQWSDEREAALAEVRTQAQQRIQTARQDIERSTADARSRIESATGELSTLVLNAVLPVEPVATEVAQ</sequence>
<dbReference type="GO" id="GO:0045259">
    <property type="term" value="C:proton-transporting ATP synthase complex"/>
    <property type="evidence" value="ECO:0007669"/>
    <property type="project" value="UniProtKB-KW"/>
</dbReference>
<dbReference type="Pfam" id="PF00430">
    <property type="entry name" value="ATP-synt_B"/>
    <property type="match status" value="1"/>
</dbReference>
<organism evidence="16 17">
    <name type="scientific">Edaphobacter acidisoli</name>
    <dbReference type="NCBI Taxonomy" id="2040573"/>
    <lineage>
        <taxon>Bacteria</taxon>
        <taxon>Pseudomonadati</taxon>
        <taxon>Acidobacteriota</taxon>
        <taxon>Terriglobia</taxon>
        <taxon>Terriglobales</taxon>
        <taxon>Acidobacteriaceae</taxon>
        <taxon>Edaphobacter</taxon>
    </lineage>
</organism>
<keyword evidence="7 13" id="KW-0406">Ion transport</keyword>
<keyword evidence="3 13" id="KW-0138">CF(0)</keyword>
<evidence type="ECO:0000313" key="16">
    <source>
        <dbReference type="EMBL" id="GGA65795.1"/>
    </source>
</evidence>
<comment type="subcellular location">
    <subcellularLocation>
        <location evidence="13">Cell membrane</location>
        <topology evidence="13">Single-pass membrane protein</topology>
    </subcellularLocation>
    <subcellularLocation>
        <location evidence="12">Endomembrane system</location>
        <topology evidence="12">Single-pass membrane protein</topology>
    </subcellularLocation>
</comment>
<proteinExistence type="inferred from homology"/>
<evidence type="ECO:0000313" key="17">
    <source>
        <dbReference type="Proteomes" id="UP000648801"/>
    </source>
</evidence>
<dbReference type="EMBL" id="BMJB01000001">
    <property type="protein sequence ID" value="GGA65795.1"/>
    <property type="molecule type" value="Genomic_DNA"/>
</dbReference>
<dbReference type="InterPro" id="IPR002146">
    <property type="entry name" value="ATP_synth_b/b'su_bac/chlpt"/>
</dbReference>
<evidence type="ECO:0000256" key="15">
    <source>
        <dbReference type="SAM" id="Coils"/>
    </source>
</evidence>
<evidence type="ECO:0000256" key="4">
    <source>
        <dbReference type="ARBA" id="ARBA00022692"/>
    </source>
</evidence>
<feature type="coiled-coil region" evidence="15">
    <location>
        <begin position="52"/>
        <end position="123"/>
    </location>
</feature>
<evidence type="ECO:0000256" key="14">
    <source>
        <dbReference type="RuleBase" id="RU003848"/>
    </source>
</evidence>
<gene>
    <name evidence="13" type="primary">atpF</name>
    <name evidence="16" type="ORF">GCM10011507_16700</name>
</gene>
<dbReference type="GO" id="GO:0012505">
    <property type="term" value="C:endomembrane system"/>
    <property type="evidence" value="ECO:0007669"/>
    <property type="project" value="UniProtKB-SubCell"/>
</dbReference>
<comment type="similarity">
    <text evidence="1 13 14">Belongs to the ATPase B chain family.</text>
</comment>
<evidence type="ECO:0000256" key="5">
    <source>
        <dbReference type="ARBA" id="ARBA00022781"/>
    </source>
</evidence>
<comment type="subunit">
    <text evidence="13">F-type ATPases have 2 components, F(1) - the catalytic core - and F(0) - the membrane proton channel. F(1) has five subunits: alpha(3), beta(3), gamma(1), delta(1), epsilon(1). F(0) has three main subunits: a(1), b(2) and c(10-14). The alpha and beta chains form an alternating ring which encloses part of the gamma chain. F(1) is attached to F(0) by a central stalk formed by the gamma and epsilon chains, while a peripheral stalk is formed by the delta and b chains.</text>
</comment>
<comment type="function">
    <text evidence="11">Component of the F(0) channel, it forms part of the peripheral stalk, linking F(1) to F(0). The b'-subunit is a diverged and duplicated form of b found in plants and photosynthetic bacteria.</text>
</comment>
<evidence type="ECO:0000256" key="13">
    <source>
        <dbReference type="HAMAP-Rule" id="MF_01398"/>
    </source>
</evidence>
<keyword evidence="17" id="KW-1185">Reference proteome</keyword>